<evidence type="ECO:0000256" key="5">
    <source>
        <dbReference type="ARBA" id="ARBA00022692"/>
    </source>
</evidence>
<name>A0A0D9WHM8_9ORYZ</name>
<dbReference type="InterPro" id="IPR021825">
    <property type="entry name" value="RETICULATA-related"/>
</dbReference>
<organism evidence="12 13">
    <name type="scientific">Leersia perrieri</name>
    <dbReference type="NCBI Taxonomy" id="77586"/>
    <lineage>
        <taxon>Eukaryota</taxon>
        <taxon>Viridiplantae</taxon>
        <taxon>Streptophyta</taxon>
        <taxon>Embryophyta</taxon>
        <taxon>Tracheophyta</taxon>
        <taxon>Spermatophyta</taxon>
        <taxon>Magnoliopsida</taxon>
        <taxon>Liliopsida</taxon>
        <taxon>Poales</taxon>
        <taxon>Poaceae</taxon>
        <taxon>BOP clade</taxon>
        <taxon>Oryzoideae</taxon>
        <taxon>Oryzeae</taxon>
        <taxon>Oryzinae</taxon>
        <taxon>Leersia</taxon>
    </lineage>
</organism>
<dbReference type="EnsemblPlants" id="LPERR05G15920.2">
    <property type="protein sequence ID" value="LPERR05G15920.2"/>
    <property type="gene ID" value="LPERR05G15920"/>
</dbReference>
<dbReference type="InterPro" id="IPR027267">
    <property type="entry name" value="AH/BAR_dom_sf"/>
</dbReference>
<dbReference type="Pfam" id="PF04187">
    <property type="entry name" value="Cofac_haem_bdg"/>
    <property type="match status" value="1"/>
</dbReference>
<dbReference type="HOGENOM" id="CLU_003847_0_0_1"/>
<dbReference type="SUPFAM" id="SSF159501">
    <property type="entry name" value="EreA/ChaN-like"/>
    <property type="match status" value="1"/>
</dbReference>
<dbReference type="InterPro" id="IPR044279">
    <property type="entry name" value="SNX2A/B"/>
</dbReference>
<dbReference type="EnsemblPlants" id="LPERR05G15920.1">
    <property type="protein sequence ID" value="LPERR05G15920.1"/>
    <property type="gene ID" value="LPERR05G15920"/>
</dbReference>
<accession>A0A0D9WHM8</accession>
<evidence type="ECO:0000256" key="1">
    <source>
        <dbReference type="ARBA" id="ARBA00004508"/>
    </source>
</evidence>
<feature type="compositionally biased region" description="Low complexity" evidence="10">
    <location>
        <begin position="73"/>
        <end position="87"/>
    </location>
</feature>
<sequence>MMAAEPSPPAASSAATAEDLETLPLDSSYSSSPATDPLLRPTSTAAAAAAGGNDPFVIDDDDDFLDGEDDDIAPAPSALAPAASSPPAEAARAPVFARIVVSDPKKHAEPTVGAAGVIPGSGSYFSYLVTTRLAEGGGEVRVRRRFRDVVALADRVAAAHRGLFVPARPDKSVVEGQVMQRHDFVNQRCSALQRYLRRLAAHPVVGHSPDLRTFLTEPGAIPAFEGEQPRYWTTTVNPAAPSAPAKAGRDLFGMFKGLKQTVVNGMVATKPPPVEEETDEEFLSHKARFQDLQQQLTTSSQQAEALVKARDDLKATTAHLGMTLIKLAKFEREQATCSPQRRRAADINNFGNSVVKFSRSQAKLNSEVVKRLGSIHENLEMMISVNQAFTDRSNALHHVQSLSADLFFLRARAGKLESVSSRGIGQDWTKLHKIEGLKGTISETEAAKSRALKEYENIKENNTIEIRRFNKDRRQDFVEMLKGFIANQVSYSDHYANMWAKVAEETKIVFLLPLPANRRAENLNSAAKMSHAPCRNAGTFKPLLPSHSRLRAKPLAGVSSAAVSPRRNVSASAASSRRDFLLLIPSLAAASAILRPLPSSAADDGSPPEQPTESPPPSPEEAEAAAVKKEEEVDESALSRVYDATVIGEPEAVGRDARGRVWEKLTAARVVYLGEAELVPDPDDRVLELEIVKGLATRCAEVERGVAVALELFPCDLQQQLDQFMDGRIDGSILKLYTLHWPQDRWEEYEPLLNYCRDTGIKLVASGTPLEVKRTVQADGIRGLSKAEREEYAPPAGSGFISGFSSIPGRSLVDKISSARDSPFGPTSYLSVQARVVDDYTMSKIILKELNGGDTSRMLIVVTGASHVIYGSRGFGVPARVSKNMPKKDQVVVLLDPERQSIRREGEIPVADYLWYSAAKPCSRNCFDRAEIARVMNAAGRRPEALPQDLRKGIDLGVVSPEILQNFFDLEKYPVMSELIHRFQGFRERLLADPKFLQRLAIEEAISITTTLLAQYERRKGRFFEEIDYVLTDTIRGSVVDFFTVWLPAPTISVLSYADDGSGESLEFVKGLLGSLPDNAFQKNILGQNWNMNQRVAAVLVGGLKLASVGFIASVGAGASSDLLYAARGVLKPSANAEAGRKRSPIWKSAAVYSCFLGTSANLRYQIIAGLVEYRLGETLATNYNQPLLASLLSFVARTVNSYWGTQQWVDLARYTGLQKTKELPPAEPTPPPDETSQVDDGKTEGQNLDDNSNQSSG</sequence>
<feature type="coiled-coil region" evidence="9">
    <location>
        <begin position="441"/>
        <end position="472"/>
    </location>
</feature>
<dbReference type="STRING" id="77586.A0A0D9WHM8"/>
<evidence type="ECO:0000256" key="4">
    <source>
        <dbReference type="ARBA" id="ARBA00022640"/>
    </source>
</evidence>
<dbReference type="Pfam" id="PF00787">
    <property type="entry name" value="PX"/>
    <property type="match status" value="1"/>
</dbReference>
<dbReference type="CDD" id="cd14727">
    <property type="entry name" value="ChanN-like"/>
    <property type="match status" value="1"/>
</dbReference>
<dbReference type="PROSITE" id="PS50195">
    <property type="entry name" value="PX"/>
    <property type="match status" value="1"/>
</dbReference>
<dbReference type="SUPFAM" id="SSF103657">
    <property type="entry name" value="BAR/IMD domain-like"/>
    <property type="match status" value="1"/>
</dbReference>
<dbReference type="Gramene" id="LPERR05G15920.2">
    <property type="protein sequence ID" value="LPERR05G15920.2"/>
    <property type="gene ID" value="LPERR05G15920"/>
</dbReference>
<feature type="compositionally biased region" description="Pro residues" evidence="10">
    <location>
        <begin position="608"/>
        <end position="619"/>
    </location>
</feature>
<feature type="compositionally biased region" description="Acidic residues" evidence="10">
    <location>
        <begin position="57"/>
        <end position="72"/>
    </location>
</feature>
<dbReference type="GO" id="GO:0035091">
    <property type="term" value="F:phosphatidylinositol binding"/>
    <property type="evidence" value="ECO:0007669"/>
    <property type="project" value="InterPro"/>
</dbReference>
<feature type="compositionally biased region" description="Polar residues" evidence="10">
    <location>
        <begin position="1245"/>
        <end position="1258"/>
    </location>
</feature>
<evidence type="ECO:0000256" key="7">
    <source>
        <dbReference type="ARBA" id="ARBA00022989"/>
    </source>
</evidence>
<dbReference type="PANTHER" id="PTHR46757:SF1">
    <property type="entry name" value="OS05G0474500 PROTEIN"/>
    <property type="match status" value="1"/>
</dbReference>
<keyword evidence="9" id="KW-0175">Coiled coil</keyword>
<feature type="region of interest" description="Disordered" evidence="10">
    <location>
        <begin position="1220"/>
        <end position="1258"/>
    </location>
</feature>
<protein>
    <recommendedName>
        <fullName evidence="11">PX domain-containing protein</fullName>
    </recommendedName>
</protein>
<feature type="region of interest" description="Disordered" evidence="10">
    <location>
        <begin position="1"/>
        <end position="87"/>
    </location>
</feature>
<keyword evidence="8" id="KW-0472">Membrane</keyword>
<dbReference type="InterPro" id="IPR007314">
    <property type="entry name" value="Cofac_haem-bd_dom"/>
</dbReference>
<reference evidence="12 13" key="2">
    <citation type="submission" date="2013-12" db="EMBL/GenBank/DDBJ databases">
        <authorList>
            <person name="Yu Y."/>
            <person name="Lee S."/>
            <person name="de Baynast K."/>
            <person name="Wissotski M."/>
            <person name="Liu L."/>
            <person name="Talag J."/>
            <person name="Goicoechea J."/>
            <person name="Angelova A."/>
            <person name="Jetty R."/>
            <person name="Kudrna D."/>
            <person name="Golser W."/>
            <person name="Rivera L."/>
            <person name="Zhang J."/>
            <person name="Wing R."/>
        </authorList>
    </citation>
    <scope>NUCLEOTIDE SEQUENCE</scope>
</reference>
<evidence type="ECO:0000259" key="11">
    <source>
        <dbReference type="PROSITE" id="PS50195"/>
    </source>
</evidence>
<dbReference type="Gene3D" id="1.20.1270.60">
    <property type="entry name" value="Arfaptin homology (AH) domain/BAR domain"/>
    <property type="match status" value="1"/>
</dbReference>
<dbReference type="Gene3D" id="3.40.50.11550">
    <property type="match status" value="1"/>
</dbReference>
<keyword evidence="3" id="KW-0150">Chloroplast</keyword>
<evidence type="ECO:0000256" key="2">
    <source>
        <dbReference type="ARBA" id="ARBA00010793"/>
    </source>
</evidence>
<evidence type="ECO:0000256" key="6">
    <source>
        <dbReference type="ARBA" id="ARBA00022946"/>
    </source>
</evidence>
<dbReference type="Pfam" id="PF09325">
    <property type="entry name" value="Vps5"/>
    <property type="match status" value="1"/>
</dbReference>
<evidence type="ECO:0000256" key="10">
    <source>
        <dbReference type="SAM" id="MobiDB-lite"/>
    </source>
</evidence>
<dbReference type="PANTHER" id="PTHR46757">
    <property type="entry name" value="SORTING NEXIN-RELATED"/>
    <property type="match status" value="1"/>
</dbReference>
<comment type="similarity">
    <text evidence="2">Belongs to the RETICULATA family.</text>
</comment>
<dbReference type="GO" id="GO:0005768">
    <property type="term" value="C:endosome"/>
    <property type="evidence" value="ECO:0007669"/>
    <property type="project" value="UniProtKB-ARBA"/>
</dbReference>
<dbReference type="Gene3D" id="3.30.1520.10">
    <property type="entry name" value="Phox-like domain"/>
    <property type="match status" value="1"/>
</dbReference>
<dbReference type="InterPro" id="IPR001683">
    <property type="entry name" value="PX_dom"/>
</dbReference>
<keyword evidence="5" id="KW-0812">Transmembrane</keyword>
<keyword evidence="7" id="KW-1133">Transmembrane helix</keyword>
<reference evidence="12" key="3">
    <citation type="submission" date="2015-04" db="UniProtKB">
        <authorList>
            <consortium name="EnsemblPlants"/>
        </authorList>
    </citation>
    <scope>IDENTIFICATION</scope>
</reference>
<evidence type="ECO:0000256" key="8">
    <source>
        <dbReference type="ARBA" id="ARBA00023136"/>
    </source>
</evidence>
<evidence type="ECO:0000256" key="9">
    <source>
        <dbReference type="SAM" id="Coils"/>
    </source>
</evidence>
<dbReference type="InterPro" id="IPR036871">
    <property type="entry name" value="PX_dom_sf"/>
</dbReference>
<evidence type="ECO:0000313" key="12">
    <source>
        <dbReference type="EnsemblPlants" id="LPERR05G15920.2"/>
    </source>
</evidence>
<feature type="compositionally biased region" description="Low complexity" evidence="10">
    <location>
        <begin position="1"/>
        <end position="17"/>
    </location>
</feature>
<dbReference type="Proteomes" id="UP000032180">
    <property type="component" value="Chromosome 5"/>
</dbReference>
<comment type="subcellular location">
    <subcellularLocation>
        <location evidence="1">Plastid</location>
        <location evidence="1">Chloroplast membrane</location>
        <topology evidence="1">Multi-pass membrane protein</topology>
    </subcellularLocation>
</comment>
<dbReference type="CDD" id="cd07596">
    <property type="entry name" value="BAR_SNX"/>
    <property type="match status" value="1"/>
</dbReference>
<keyword evidence="6" id="KW-0809">Transit peptide</keyword>
<dbReference type="SUPFAM" id="SSF64268">
    <property type="entry name" value="PX domain"/>
    <property type="match status" value="1"/>
</dbReference>
<dbReference type="Pfam" id="PF11891">
    <property type="entry name" value="RETICULATA-like"/>
    <property type="match status" value="1"/>
</dbReference>
<dbReference type="InterPro" id="IPR015404">
    <property type="entry name" value="Vps5_C"/>
</dbReference>
<dbReference type="eggNOG" id="KOG2273">
    <property type="taxonomic scope" value="Eukaryota"/>
</dbReference>
<proteinExistence type="inferred from homology"/>
<evidence type="ECO:0000313" key="13">
    <source>
        <dbReference type="Proteomes" id="UP000032180"/>
    </source>
</evidence>
<keyword evidence="13" id="KW-1185">Reference proteome</keyword>
<dbReference type="GO" id="GO:0031969">
    <property type="term" value="C:chloroplast membrane"/>
    <property type="evidence" value="ECO:0007669"/>
    <property type="project" value="UniProtKB-SubCell"/>
</dbReference>
<dbReference type="Gramene" id="LPERR05G15920.1">
    <property type="protein sequence ID" value="LPERR05G15920.1"/>
    <property type="gene ID" value="LPERR05G15920"/>
</dbReference>
<dbReference type="AlphaFoldDB" id="A0A0D9WHM8"/>
<keyword evidence="4" id="KW-0934">Plastid</keyword>
<evidence type="ECO:0000256" key="3">
    <source>
        <dbReference type="ARBA" id="ARBA00022528"/>
    </source>
</evidence>
<feature type="region of interest" description="Disordered" evidence="10">
    <location>
        <begin position="598"/>
        <end position="633"/>
    </location>
</feature>
<dbReference type="SMART" id="SM00312">
    <property type="entry name" value="PX"/>
    <property type="match status" value="1"/>
</dbReference>
<feature type="compositionally biased region" description="Polar residues" evidence="10">
    <location>
        <begin position="25"/>
        <end position="34"/>
    </location>
</feature>
<feature type="domain" description="PX" evidence="11">
    <location>
        <begin position="105"/>
        <end position="222"/>
    </location>
</feature>
<reference evidence="12 13" key="1">
    <citation type="submission" date="2012-08" db="EMBL/GenBank/DDBJ databases">
        <title>Oryza genome evolution.</title>
        <authorList>
            <person name="Wing R.A."/>
        </authorList>
    </citation>
    <scope>NUCLEOTIDE SEQUENCE</scope>
</reference>